<name>A0AAV4T1Z9_9ARAC</name>
<sequence length="120" mass="14422">MHKILLKKLLGKKEKKANEEWITGNTWKLIEERKKIKHTLESIKSERQLQQNKEKYRKADRNVKRNVRKNKRDFYETLAAETQRAAEKGEIRTFFQAIKQISGNERKRELNVKEDNKVLS</sequence>
<evidence type="ECO:0000313" key="1">
    <source>
        <dbReference type="EMBL" id="GIY39281.1"/>
    </source>
</evidence>
<organism evidence="1 2">
    <name type="scientific">Caerostris darwini</name>
    <dbReference type="NCBI Taxonomy" id="1538125"/>
    <lineage>
        <taxon>Eukaryota</taxon>
        <taxon>Metazoa</taxon>
        <taxon>Ecdysozoa</taxon>
        <taxon>Arthropoda</taxon>
        <taxon>Chelicerata</taxon>
        <taxon>Arachnida</taxon>
        <taxon>Araneae</taxon>
        <taxon>Araneomorphae</taxon>
        <taxon>Entelegynae</taxon>
        <taxon>Araneoidea</taxon>
        <taxon>Araneidae</taxon>
        <taxon>Caerostris</taxon>
    </lineage>
</organism>
<reference evidence="1 2" key="1">
    <citation type="submission" date="2021-06" db="EMBL/GenBank/DDBJ databases">
        <title>Caerostris darwini draft genome.</title>
        <authorList>
            <person name="Kono N."/>
            <person name="Arakawa K."/>
        </authorList>
    </citation>
    <scope>NUCLEOTIDE SEQUENCE [LARGE SCALE GENOMIC DNA]</scope>
</reference>
<proteinExistence type="predicted"/>
<dbReference type="EMBL" id="BPLQ01008779">
    <property type="protein sequence ID" value="GIY39281.1"/>
    <property type="molecule type" value="Genomic_DNA"/>
</dbReference>
<comment type="caution">
    <text evidence="1">The sequence shown here is derived from an EMBL/GenBank/DDBJ whole genome shotgun (WGS) entry which is preliminary data.</text>
</comment>
<accession>A0AAV4T1Z9</accession>
<gene>
    <name evidence="1" type="ORF">CDAR_402071</name>
</gene>
<keyword evidence="2" id="KW-1185">Reference proteome</keyword>
<evidence type="ECO:0000313" key="2">
    <source>
        <dbReference type="Proteomes" id="UP001054837"/>
    </source>
</evidence>
<protein>
    <submittedName>
        <fullName evidence="1">Uncharacterized protein</fullName>
    </submittedName>
</protein>
<dbReference type="AlphaFoldDB" id="A0AAV4T1Z9"/>
<dbReference type="Proteomes" id="UP001054837">
    <property type="component" value="Unassembled WGS sequence"/>
</dbReference>